<evidence type="ECO:0000259" key="3">
    <source>
        <dbReference type="Pfam" id="PF07883"/>
    </source>
</evidence>
<evidence type="ECO:0000256" key="1">
    <source>
        <dbReference type="ARBA" id="ARBA00022964"/>
    </source>
</evidence>
<keyword evidence="5" id="KW-1185">Reference proteome</keyword>
<evidence type="ECO:0000313" key="5">
    <source>
        <dbReference type="Proteomes" id="UP000450917"/>
    </source>
</evidence>
<evidence type="ECO:0000256" key="2">
    <source>
        <dbReference type="ARBA" id="ARBA00023002"/>
    </source>
</evidence>
<dbReference type="InterPro" id="IPR047183">
    <property type="entry name" value="GDO-like"/>
</dbReference>
<dbReference type="InterPro" id="IPR011051">
    <property type="entry name" value="RmlC_Cupin_sf"/>
</dbReference>
<dbReference type="RefSeq" id="WP_155614092.1">
    <property type="nucleotide sequence ID" value="NZ_JBDLZV010000001.1"/>
</dbReference>
<proteinExistence type="predicted"/>
<dbReference type="Proteomes" id="UP000450917">
    <property type="component" value="Unassembled WGS sequence"/>
</dbReference>
<gene>
    <name evidence="4" type="ORF">GNP93_04375</name>
</gene>
<keyword evidence="2" id="KW-0560">Oxidoreductase</keyword>
<sequence>MKNDNFSIKEVKFNEFLANLKKLKQRDKQEISADGLVVHPEDAIWLDSKATGNPTEIGILVDIPAKSMEFYLQRIPANSSSDLQRHVHESIHYVLEGEGYSEIGNQVVKWSKGDFVYTPPWIWHRHYNPNDSDVRMLLIENSRLLDSLDANRRESLGLVSFAEQFKPEHE</sequence>
<dbReference type="InterPro" id="IPR014710">
    <property type="entry name" value="RmlC-like_jellyroll"/>
</dbReference>
<dbReference type="AlphaFoldDB" id="A0A7X3CSE9"/>
<dbReference type="GO" id="GO:0051213">
    <property type="term" value="F:dioxygenase activity"/>
    <property type="evidence" value="ECO:0007669"/>
    <property type="project" value="UniProtKB-KW"/>
</dbReference>
<accession>A0A7X3CSE9</accession>
<protein>
    <submittedName>
        <fullName evidence="4">Cupin domain-containing protein</fullName>
    </submittedName>
</protein>
<dbReference type="Gene3D" id="2.60.120.10">
    <property type="entry name" value="Jelly Rolls"/>
    <property type="match status" value="1"/>
</dbReference>
<dbReference type="EMBL" id="WNZX01000002">
    <property type="protein sequence ID" value="MUG69909.1"/>
    <property type="molecule type" value="Genomic_DNA"/>
</dbReference>
<comment type="caution">
    <text evidence="4">The sequence shown here is derived from an EMBL/GenBank/DDBJ whole genome shotgun (WGS) entry which is preliminary data.</text>
</comment>
<organism evidence="4 5">
    <name type="scientific">Paenibacillus validus</name>
    <dbReference type="NCBI Taxonomy" id="44253"/>
    <lineage>
        <taxon>Bacteria</taxon>
        <taxon>Bacillati</taxon>
        <taxon>Bacillota</taxon>
        <taxon>Bacilli</taxon>
        <taxon>Bacillales</taxon>
        <taxon>Paenibacillaceae</taxon>
        <taxon>Paenibacillus</taxon>
    </lineage>
</organism>
<reference evidence="4 5" key="1">
    <citation type="submission" date="2019-11" db="EMBL/GenBank/DDBJ databases">
        <title>Draft genome sequences of five Paenibacillus species of dairy origin.</title>
        <authorList>
            <person name="Olajide A.M."/>
            <person name="Chen S."/>
            <person name="Lapointe G."/>
        </authorList>
    </citation>
    <scope>NUCLEOTIDE SEQUENCE [LARGE SCALE GENOMIC DNA]</scope>
    <source>
        <strain evidence="4 5">2CS3</strain>
    </source>
</reference>
<feature type="domain" description="Cupin type-2" evidence="3">
    <location>
        <begin position="72"/>
        <end position="139"/>
    </location>
</feature>
<dbReference type="Pfam" id="PF07883">
    <property type="entry name" value="Cupin_2"/>
    <property type="match status" value="1"/>
</dbReference>
<keyword evidence="1" id="KW-0223">Dioxygenase</keyword>
<dbReference type="InterPro" id="IPR013096">
    <property type="entry name" value="Cupin_2"/>
</dbReference>
<dbReference type="PANTHER" id="PTHR41517">
    <property type="entry name" value="1,2-DIOXYGENASE PROTEIN-RELATED"/>
    <property type="match status" value="1"/>
</dbReference>
<dbReference type="SUPFAM" id="SSF51182">
    <property type="entry name" value="RmlC-like cupins"/>
    <property type="match status" value="1"/>
</dbReference>
<name>A0A7X3CSE9_9BACL</name>
<dbReference type="PANTHER" id="PTHR41517:SF1">
    <property type="entry name" value="CUPIN"/>
    <property type="match status" value="1"/>
</dbReference>
<evidence type="ECO:0000313" key="4">
    <source>
        <dbReference type="EMBL" id="MUG69909.1"/>
    </source>
</evidence>